<dbReference type="AlphaFoldDB" id="A0A644TFY3"/>
<dbReference type="PANTHER" id="PTHR42941:SF1">
    <property type="entry name" value="SLL1037 PROTEIN"/>
    <property type="match status" value="1"/>
</dbReference>
<gene>
    <name evidence="1" type="ORF">SDC9_11543</name>
</gene>
<dbReference type="NCBIfam" id="TIGR02122">
    <property type="entry name" value="TRAP_TAXI"/>
    <property type="match status" value="1"/>
</dbReference>
<reference evidence="1" key="1">
    <citation type="submission" date="2019-08" db="EMBL/GenBank/DDBJ databases">
        <authorList>
            <person name="Kucharzyk K."/>
            <person name="Murdoch R.W."/>
            <person name="Higgins S."/>
            <person name="Loffler F."/>
        </authorList>
    </citation>
    <scope>NUCLEOTIDE SEQUENCE</scope>
</reference>
<dbReference type="Gene3D" id="3.40.190.10">
    <property type="entry name" value="Periplasmic binding protein-like II"/>
    <property type="match status" value="2"/>
</dbReference>
<accession>A0A644TFY3</accession>
<name>A0A644TFY3_9ZZZZ</name>
<dbReference type="PANTHER" id="PTHR42941">
    <property type="entry name" value="SLL1037 PROTEIN"/>
    <property type="match status" value="1"/>
</dbReference>
<evidence type="ECO:0000313" key="1">
    <source>
        <dbReference type="EMBL" id="MPL65878.1"/>
    </source>
</evidence>
<dbReference type="SUPFAM" id="SSF53850">
    <property type="entry name" value="Periplasmic binding protein-like II"/>
    <property type="match status" value="1"/>
</dbReference>
<dbReference type="InterPro" id="IPR011852">
    <property type="entry name" value="TRAP_TAXI"/>
</dbReference>
<dbReference type="Pfam" id="PF16868">
    <property type="entry name" value="NMT1_3"/>
    <property type="match status" value="1"/>
</dbReference>
<proteinExistence type="predicted"/>
<organism evidence="1">
    <name type="scientific">bioreactor metagenome</name>
    <dbReference type="NCBI Taxonomy" id="1076179"/>
    <lineage>
        <taxon>unclassified sequences</taxon>
        <taxon>metagenomes</taxon>
        <taxon>ecological metagenomes</taxon>
    </lineage>
</organism>
<sequence length="340" mass="36289">MKKFGKVAALLILGFVVGGLAFAQVGPANMKGGTYTWVAGGMGGGWYTVAGGFARLVNEKEPRITIKVIPGGGVANPIALHQGDADIAWGVGYVDKAAYNGIAPIYDKAYKNIMAFAGTLAVDYYHFLAAKDQGVTTLDDFVAKVKRGEKVKVAAPMTGTSEYVMTSFVLQYYGLSYDKIKQAGGTVIQAIYGDMPSLFKDRHVDYAFTCVGLPAAIITEMAMGRPATLMALSDEVINHCATTYGTVALDSGLAKVPGGTYAGMPNDIQTLCHSTEMLVSPKMPEDVVYVLTKVLNENKAFLVQLGAGYKVFEPKNAGTTVQVPLHPGALKYYKEMGYIK</sequence>
<dbReference type="EMBL" id="VSSQ01000030">
    <property type="protein sequence ID" value="MPL65878.1"/>
    <property type="molecule type" value="Genomic_DNA"/>
</dbReference>
<protein>
    <recommendedName>
        <fullName evidence="2">TRAP transporter solute receptor, TAXI family</fullName>
    </recommendedName>
</protein>
<comment type="caution">
    <text evidence="1">The sequence shown here is derived from an EMBL/GenBank/DDBJ whole genome shotgun (WGS) entry which is preliminary data.</text>
</comment>
<evidence type="ECO:0008006" key="2">
    <source>
        <dbReference type="Google" id="ProtNLM"/>
    </source>
</evidence>